<sequence length="117" mass="12688">MSAPSPPDVLDRAAGPASSRRLADATADGGLGVLRRRDEPVRWHGRDETAREYVHPGRTVIEVPNRPWPIGRPEDCDDQTSTGLWFDATGTPQPHSADRTASDGVALLCRRCGLDCT</sequence>
<name>A0ABV5U423_9PSEU</name>
<evidence type="ECO:0000313" key="3">
    <source>
        <dbReference type="Proteomes" id="UP001589535"/>
    </source>
</evidence>
<proteinExistence type="predicted"/>
<dbReference type="Proteomes" id="UP001589535">
    <property type="component" value="Unassembled WGS sequence"/>
</dbReference>
<accession>A0ABV5U423</accession>
<protein>
    <submittedName>
        <fullName evidence="2">Uncharacterized protein</fullName>
    </submittedName>
</protein>
<keyword evidence="3" id="KW-1185">Reference proteome</keyword>
<dbReference type="RefSeq" id="WP_378194863.1">
    <property type="nucleotide sequence ID" value="NZ_JBHMBK010000012.1"/>
</dbReference>
<organism evidence="2 3">
    <name type="scientific">Amycolatopsis plumensis</name>
    <dbReference type="NCBI Taxonomy" id="236508"/>
    <lineage>
        <taxon>Bacteria</taxon>
        <taxon>Bacillati</taxon>
        <taxon>Actinomycetota</taxon>
        <taxon>Actinomycetes</taxon>
        <taxon>Pseudonocardiales</taxon>
        <taxon>Pseudonocardiaceae</taxon>
        <taxon>Amycolatopsis</taxon>
    </lineage>
</organism>
<reference evidence="2 3" key="1">
    <citation type="submission" date="2024-09" db="EMBL/GenBank/DDBJ databases">
        <authorList>
            <person name="Sun Q."/>
            <person name="Mori K."/>
        </authorList>
    </citation>
    <scope>NUCLEOTIDE SEQUENCE [LARGE SCALE GENOMIC DNA]</scope>
    <source>
        <strain evidence="2 3">JCM 13852</strain>
    </source>
</reference>
<feature type="region of interest" description="Disordered" evidence="1">
    <location>
        <begin position="1"/>
        <end position="26"/>
    </location>
</feature>
<evidence type="ECO:0000313" key="2">
    <source>
        <dbReference type="EMBL" id="MFB9686143.1"/>
    </source>
</evidence>
<gene>
    <name evidence="2" type="ORF">ACFFTO_18255</name>
</gene>
<comment type="caution">
    <text evidence="2">The sequence shown here is derived from an EMBL/GenBank/DDBJ whole genome shotgun (WGS) entry which is preliminary data.</text>
</comment>
<dbReference type="EMBL" id="JBHMBK010000012">
    <property type="protein sequence ID" value="MFB9686143.1"/>
    <property type="molecule type" value="Genomic_DNA"/>
</dbReference>
<evidence type="ECO:0000256" key="1">
    <source>
        <dbReference type="SAM" id="MobiDB-lite"/>
    </source>
</evidence>